<evidence type="ECO:0000313" key="3">
    <source>
        <dbReference type="Proteomes" id="UP000031532"/>
    </source>
</evidence>
<feature type="compositionally biased region" description="Polar residues" evidence="1">
    <location>
        <begin position="63"/>
        <end position="72"/>
    </location>
</feature>
<gene>
    <name evidence="2" type="ORF">QH73_0023010</name>
</gene>
<name>A0A9X5I6V6_9CYAN</name>
<feature type="region of interest" description="Disordered" evidence="1">
    <location>
        <begin position="1"/>
        <end position="121"/>
    </location>
</feature>
<organism evidence="2 3">
    <name type="scientific">Scytonema millei VB511283</name>
    <dbReference type="NCBI Taxonomy" id="1245923"/>
    <lineage>
        <taxon>Bacteria</taxon>
        <taxon>Bacillati</taxon>
        <taxon>Cyanobacteriota</taxon>
        <taxon>Cyanophyceae</taxon>
        <taxon>Nostocales</taxon>
        <taxon>Scytonemataceae</taxon>
        <taxon>Scytonema</taxon>
    </lineage>
</organism>
<dbReference type="Proteomes" id="UP000031532">
    <property type="component" value="Unassembled WGS sequence"/>
</dbReference>
<feature type="compositionally biased region" description="Basic and acidic residues" evidence="1">
    <location>
        <begin position="7"/>
        <end position="17"/>
    </location>
</feature>
<dbReference type="OrthoDB" id="466175at2"/>
<evidence type="ECO:0000256" key="1">
    <source>
        <dbReference type="SAM" id="MobiDB-lite"/>
    </source>
</evidence>
<proteinExistence type="predicted"/>
<reference evidence="2 3" key="1">
    <citation type="journal article" date="2015" name="Genome Announc.">
        <title>Draft Genome Sequence of the Terrestrial Cyanobacterium Scytonema millei VB511283, Isolated from Eastern India.</title>
        <authorList>
            <person name="Sen D."/>
            <person name="Chandrababunaidu M.M."/>
            <person name="Singh D."/>
            <person name="Sanghi N."/>
            <person name="Ghorai A."/>
            <person name="Mishra G.P."/>
            <person name="Madduluri M."/>
            <person name="Adhikary S.P."/>
            <person name="Tripathy S."/>
        </authorList>
    </citation>
    <scope>NUCLEOTIDE SEQUENCE [LARGE SCALE GENOMIC DNA]</scope>
    <source>
        <strain evidence="2 3">VB511283</strain>
    </source>
</reference>
<dbReference type="RefSeq" id="WP_039714303.1">
    <property type="nucleotide sequence ID" value="NZ_JTJC03000008.1"/>
</dbReference>
<dbReference type="AlphaFoldDB" id="A0A9X5I6V6"/>
<dbReference type="EMBL" id="JTJC03000008">
    <property type="protein sequence ID" value="NHC37470.1"/>
    <property type="molecule type" value="Genomic_DNA"/>
</dbReference>
<evidence type="ECO:0000313" key="2">
    <source>
        <dbReference type="EMBL" id="NHC37470.1"/>
    </source>
</evidence>
<accession>A0A9X5I6V6</accession>
<keyword evidence="3" id="KW-1185">Reference proteome</keyword>
<comment type="caution">
    <text evidence="2">The sequence shown here is derived from an EMBL/GenBank/DDBJ whole genome shotgun (WGS) entry which is preliminary data.</text>
</comment>
<protein>
    <submittedName>
        <fullName evidence="2">Uncharacterized protein</fullName>
    </submittedName>
</protein>
<sequence length="121" mass="13190">MINDPARPPREDSRESETAVSPTQQEDPRAAEPGRGAPGNDHVGVQTAQTTAVNPPDAKIPANTPTEQSKQQLEAFKQQEEEEGEGFTTTDGYVVDESGRLDNFAIEPPMYVEGEEPPTKR</sequence>